<reference evidence="2" key="1">
    <citation type="journal article" date="2023" name="Mol. Phylogenet. Evol.">
        <title>Genome-scale phylogeny and comparative genomics of the fungal order Sordariales.</title>
        <authorList>
            <person name="Hensen N."/>
            <person name="Bonometti L."/>
            <person name="Westerberg I."/>
            <person name="Brannstrom I.O."/>
            <person name="Guillou S."/>
            <person name="Cros-Aarteil S."/>
            <person name="Calhoun S."/>
            <person name="Haridas S."/>
            <person name="Kuo A."/>
            <person name="Mondo S."/>
            <person name="Pangilinan J."/>
            <person name="Riley R."/>
            <person name="LaButti K."/>
            <person name="Andreopoulos B."/>
            <person name="Lipzen A."/>
            <person name="Chen C."/>
            <person name="Yan M."/>
            <person name="Daum C."/>
            <person name="Ng V."/>
            <person name="Clum A."/>
            <person name="Steindorff A."/>
            <person name="Ohm R.A."/>
            <person name="Martin F."/>
            <person name="Silar P."/>
            <person name="Natvig D.O."/>
            <person name="Lalanne C."/>
            <person name="Gautier V."/>
            <person name="Ament-Velasquez S.L."/>
            <person name="Kruys A."/>
            <person name="Hutchinson M.I."/>
            <person name="Powell A.J."/>
            <person name="Barry K."/>
            <person name="Miller A.N."/>
            <person name="Grigoriev I.V."/>
            <person name="Debuchy R."/>
            <person name="Gladieux P."/>
            <person name="Hiltunen Thoren M."/>
            <person name="Johannesson H."/>
        </authorList>
    </citation>
    <scope>NUCLEOTIDE SEQUENCE</scope>
    <source>
        <strain evidence="2">CBS 168.71</strain>
    </source>
</reference>
<feature type="compositionally biased region" description="Low complexity" evidence="1">
    <location>
        <begin position="60"/>
        <end position="69"/>
    </location>
</feature>
<organism evidence="2 3">
    <name type="scientific">Chaetomium fimeti</name>
    <dbReference type="NCBI Taxonomy" id="1854472"/>
    <lineage>
        <taxon>Eukaryota</taxon>
        <taxon>Fungi</taxon>
        <taxon>Dikarya</taxon>
        <taxon>Ascomycota</taxon>
        <taxon>Pezizomycotina</taxon>
        <taxon>Sordariomycetes</taxon>
        <taxon>Sordariomycetidae</taxon>
        <taxon>Sordariales</taxon>
        <taxon>Chaetomiaceae</taxon>
        <taxon>Chaetomium</taxon>
    </lineage>
</organism>
<protein>
    <submittedName>
        <fullName evidence="2">Uncharacterized protein</fullName>
    </submittedName>
</protein>
<feature type="compositionally biased region" description="Pro residues" evidence="1">
    <location>
        <begin position="361"/>
        <end position="383"/>
    </location>
</feature>
<dbReference type="Proteomes" id="UP001278766">
    <property type="component" value="Unassembled WGS sequence"/>
</dbReference>
<accession>A0AAE0HAW9</accession>
<dbReference type="AlphaFoldDB" id="A0AAE0HAW9"/>
<sequence length="610" mass="66723">MANTPQGQLPRHEATSSDPSLDTQSEKTLIEDSKESIPSPPPSAPRRGFWRRILDRLSGSKHSSSSKGSPPLPDQSGKTHRSQTPVLRNGRWLKPKKTCTVQRGRIPPRRQYKYEITRAYSPVERVTPKSKASAPWVIWTALCCDTVAGLVDAPPQWLENLRHCWYDKIYVDDHPMVGKKNSYVRRIDLAYLSANGSGDWSAAIGIWHDDAEWLAGLSYSDIRVVLALELKGTFGDLSTQGRTKRQIGLGGRSPSGHLSRLRPVELDPLAEYGLPSKGERRLLSHKVQESYYGLIVTRYLAFCTAAGDGANLQKQFARLSLASSSSSSSATTSQPTLSPLPPPIQPPQQTQQAQQTQQPKQPQPQPSKPNPTPTRPPFEPTIPPAITAQDETLAQLLSALRKLREGLVASRRRDHFAAQAYLFSVRLGVLAGAYETYHPAGLYLLRWHAGMGVVMGDGGGGSVGSGGSGGSGGGVVGSLTSVELQEVVAYLVLDAACRRGDLAGAYALRNKYRLRDGRVDVVLRALVADNWVAWRRVKGQVDGYRAKLMEFAEERVTGHTLKAFGRAYLAIPVAVLEEQTGSDFDELKARFGVGWELDGGKVVIRKVQGQ</sequence>
<dbReference type="PANTHER" id="PTHR39398">
    <property type="entry name" value="YALI0F14311P"/>
    <property type="match status" value="1"/>
</dbReference>
<keyword evidence="3" id="KW-1185">Reference proteome</keyword>
<feature type="region of interest" description="Disordered" evidence="1">
    <location>
        <begin position="1"/>
        <end position="91"/>
    </location>
</feature>
<feature type="compositionally biased region" description="Low complexity" evidence="1">
    <location>
        <begin position="347"/>
        <end position="360"/>
    </location>
</feature>
<comment type="caution">
    <text evidence="2">The sequence shown here is derived from an EMBL/GenBank/DDBJ whole genome shotgun (WGS) entry which is preliminary data.</text>
</comment>
<evidence type="ECO:0000313" key="2">
    <source>
        <dbReference type="EMBL" id="KAK3292191.1"/>
    </source>
</evidence>
<dbReference type="RefSeq" id="XP_062655705.1">
    <property type="nucleotide sequence ID" value="XM_062806116.1"/>
</dbReference>
<reference evidence="2" key="2">
    <citation type="submission" date="2023-06" db="EMBL/GenBank/DDBJ databases">
        <authorList>
            <consortium name="Lawrence Berkeley National Laboratory"/>
            <person name="Haridas S."/>
            <person name="Hensen N."/>
            <person name="Bonometti L."/>
            <person name="Westerberg I."/>
            <person name="Brannstrom I.O."/>
            <person name="Guillou S."/>
            <person name="Cros-Aarteil S."/>
            <person name="Calhoun S."/>
            <person name="Kuo A."/>
            <person name="Mondo S."/>
            <person name="Pangilinan J."/>
            <person name="Riley R."/>
            <person name="Labutti K."/>
            <person name="Andreopoulos B."/>
            <person name="Lipzen A."/>
            <person name="Chen C."/>
            <person name="Yanf M."/>
            <person name="Daum C."/>
            <person name="Ng V."/>
            <person name="Clum A."/>
            <person name="Steindorff A."/>
            <person name="Ohm R."/>
            <person name="Martin F."/>
            <person name="Silar P."/>
            <person name="Natvig D."/>
            <person name="Lalanne C."/>
            <person name="Gautier V."/>
            <person name="Ament-Velasquez S.L."/>
            <person name="Kruys A."/>
            <person name="Hutchinson M.I."/>
            <person name="Powell A.J."/>
            <person name="Barry K."/>
            <person name="Miller A.N."/>
            <person name="Grigoriev I.V."/>
            <person name="Debuchy R."/>
            <person name="Gladieux P."/>
            <person name="Thoren M.H."/>
            <person name="Johannesson H."/>
        </authorList>
    </citation>
    <scope>NUCLEOTIDE SEQUENCE</scope>
    <source>
        <strain evidence="2">CBS 168.71</strain>
    </source>
</reference>
<evidence type="ECO:0000313" key="3">
    <source>
        <dbReference type="Proteomes" id="UP001278766"/>
    </source>
</evidence>
<evidence type="ECO:0000256" key="1">
    <source>
        <dbReference type="SAM" id="MobiDB-lite"/>
    </source>
</evidence>
<dbReference type="EMBL" id="JAUEPN010000007">
    <property type="protein sequence ID" value="KAK3292191.1"/>
    <property type="molecule type" value="Genomic_DNA"/>
</dbReference>
<feature type="compositionally biased region" description="Basic and acidic residues" evidence="1">
    <location>
        <begin position="24"/>
        <end position="35"/>
    </location>
</feature>
<dbReference type="PANTHER" id="PTHR39398:SF1">
    <property type="entry name" value="CSN8_PSMD8_EIF3K DOMAIN-CONTAINING PROTEIN"/>
    <property type="match status" value="1"/>
</dbReference>
<gene>
    <name evidence="2" type="ORF">B0H64DRAFT_435002</name>
</gene>
<dbReference type="GeneID" id="87843064"/>
<feature type="compositionally biased region" description="Low complexity" evidence="1">
    <location>
        <begin position="325"/>
        <end position="337"/>
    </location>
</feature>
<feature type="region of interest" description="Disordered" evidence="1">
    <location>
        <begin position="325"/>
        <end position="384"/>
    </location>
</feature>
<name>A0AAE0HAW9_9PEZI</name>
<proteinExistence type="predicted"/>